<sequence>MKRLTISLLAATLTVTLTSCGSGDTDNTATASSEATAPHTVVTTVTETAESPSPKSIPSTAPQPAVTSTPAPVSTSDEIYEQLKTNPSIGAPITINGQQSTVCVYGDGYGLNLVAAGQNTSCEFARAVMDAQIEEIKAEMANVRDHLKSPIDVMSPVTGERYTMQCSTAPSKLITCTGGNNATVYMY</sequence>
<organism evidence="3 4">
    <name type="scientific">Corynebacterium kalinowskii</name>
    <dbReference type="NCBI Taxonomy" id="2675216"/>
    <lineage>
        <taxon>Bacteria</taxon>
        <taxon>Bacillati</taxon>
        <taxon>Actinomycetota</taxon>
        <taxon>Actinomycetes</taxon>
        <taxon>Mycobacteriales</taxon>
        <taxon>Corynebacteriaceae</taxon>
        <taxon>Corynebacterium</taxon>
    </lineage>
</organism>
<evidence type="ECO:0000256" key="1">
    <source>
        <dbReference type="SAM" id="MobiDB-lite"/>
    </source>
</evidence>
<keyword evidence="4" id="KW-1185">Reference proteome</keyword>
<proteinExistence type="predicted"/>
<feature type="signal peptide" evidence="2">
    <location>
        <begin position="1"/>
        <end position="21"/>
    </location>
</feature>
<feature type="compositionally biased region" description="Polar residues" evidence="1">
    <location>
        <begin position="56"/>
        <end position="74"/>
    </location>
</feature>
<gene>
    <name evidence="3" type="ORF">CKALI_04890</name>
</gene>
<protein>
    <recommendedName>
        <fullName evidence="5">Secreted protein</fullName>
    </recommendedName>
</protein>
<reference evidence="4" key="1">
    <citation type="submission" date="2019-11" db="EMBL/GenBank/DDBJ databases">
        <title>Complete genome sequence of Corynebacterium kalinowskii 1959, a novel Corynebacterium species isolated from soil of a small paddock in Vilsendorf, Germany.</title>
        <authorList>
            <person name="Schaffert L."/>
            <person name="Ruwe M."/>
            <person name="Milse J."/>
            <person name="Hanuschka K."/>
            <person name="Ortseifen V."/>
            <person name="Droste J."/>
            <person name="Brandt D."/>
            <person name="Schlueter L."/>
            <person name="Kutter Y."/>
            <person name="Vinke S."/>
            <person name="Viehoefer P."/>
            <person name="Jacob L."/>
            <person name="Luebke N.-C."/>
            <person name="Schulte-Berndt E."/>
            <person name="Hain C."/>
            <person name="Linder M."/>
            <person name="Schmidt P."/>
            <person name="Wollenschlaeger L."/>
            <person name="Luttermann T."/>
            <person name="Thieme E."/>
            <person name="Hassa J."/>
            <person name="Haak M."/>
            <person name="Wittchen M."/>
            <person name="Mentz A."/>
            <person name="Persicke M."/>
            <person name="Busche T."/>
            <person name="Ruckert C."/>
        </authorList>
    </citation>
    <scope>NUCLEOTIDE SEQUENCE [LARGE SCALE GENOMIC DNA]</scope>
    <source>
        <strain evidence="4">1959</strain>
    </source>
</reference>
<evidence type="ECO:0000313" key="3">
    <source>
        <dbReference type="EMBL" id="QGU01854.1"/>
    </source>
</evidence>
<dbReference type="AlphaFoldDB" id="A0A6B8VK53"/>
<dbReference type="KEGG" id="ckw:CKALI_04890"/>
<feature type="chain" id="PRO_5039247502" description="Secreted protein" evidence="2">
    <location>
        <begin position="22"/>
        <end position="187"/>
    </location>
</feature>
<feature type="region of interest" description="Disordered" evidence="1">
    <location>
        <begin position="47"/>
        <end position="74"/>
    </location>
</feature>
<evidence type="ECO:0000256" key="2">
    <source>
        <dbReference type="SAM" id="SignalP"/>
    </source>
</evidence>
<keyword evidence="2" id="KW-0732">Signal</keyword>
<dbReference type="Proteomes" id="UP000427071">
    <property type="component" value="Chromosome"/>
</dbReference>
<accession>A0A6B8VK53</accession>
<dbReference type="PROSITE" id="PS51257">
    <property type="entry name" value="PROKAR_LIPOPROTEIN"/>
    <property type="match status" value="1"/>
</dbReference>
<dbReference type="EMBL" id="CP046452">
    <property type="protein sequence ID" value="QGU01854.1"/>
    <property type="molecule type" value="Genomic_DNA"/>
</dbReference>
<evidence type="ECO:0008006" key="5">
    <source>
        <dbReference type="Google" id="ProtNLM"/>
    </source>
</evidence>
<evidence type="ECO:0000313" key="4">
    <source>
        <dbReference type="Proteomes" id="UP000427071"/>
    </source>
</evidence>
<dbReference type="RefSeq" id="WP_156192228.1">
    <property type="nucleotide sequence ID" value="NZ_CP046452.1"/>
</dbReference>
<name>A0A6B8VK53_9CORY</name>